<evidence type="ECO:0000313" key="8">
    <source>
        <dbReference type="EMBL" id="CAD1817546.1"/>
    </source>
</evidence>
<keyword evidence="5" id="KW-0539">Nucleus</keyword>
<dbReference type="GO" id="GO:0005634">
    <property type="term" value="C:nucleus"/>
    <property type="evidence" value="ECO:0007669"/>
    <property type="project" value="UniProtKB-SubCell"/>
</dbReference>
<dbReference type="GO" id="GO:0046983">
    <property type="term" value="F:protein dimerization activity"/>
    <property type="evidence" value="ECO:0007669"/>
    <property type="project" value="InterPro"/>
</dbReference>
<dbReference type="GO" id="GO:0003700">
    <property type="term" value="F:DNA-binding transcription factor activity"/>
    <property type="evidence" value="ECO:0007669"/>
    <property type="project" value="InterPro"/>
</dbReference>
<dbReference type="CDD" id="cd11454">
    <property type="entry name" value="bHLH_AtIND_like"/>
    <property type="match status" value="1"/>
</dbReference>
<evidence type="ECO:0000256" key="3">
    <source>
        <dbReference type="ARBA" id="ARBA00023015"/>
    </source>
</evidence>
<reference evidence="8" key="1">
    <citation type="submission" date="2020-07" db="EMBL/GenBank/DDBJ databases">
        <authorList>
            <person name="Lin J."/>
        </authorList>
    </citation>
    <scope>NUCLEOTIDE SEQUENCE</scope>
</reference>
<feature type="region of interest" description="Disordered" evidence="6">
    <location>
        <begin position="1"/>
        <end position="40"/>
    </location>
</feature>
<evidence type="ECO:0000256" key="2">
    <source>
        <dbReference type="ARBA" id="ARBA00005510"/>
    </source>
</evidence>
<dbReference type="PANTHER" id="PTHR45914">
    <property type="entry name" value="TRANSCRIPTION FACTOR HEC3-RELATED"/>
    <property type="match status" value="1"/>
</dbReference>
<dbReference type="InterPro" id="IPR011598">
    <property type="entry name" value="bHLH_dom"/>
</dbReference>
<dbReference type="EMBL" id="LR862129">
    <property type="protein sequence ID" value="CAD1817546.1"/>
    <property type="molecule type" value="Genomic_DNA"/>
</dbReference>
<proteinExistence type="inferred from homology"/>
<dbReference type="PANTHER" id="PTHR45914:SF2">
    <property type="entry name" value="TRANSCRIPTION FACTOR BHLH140-LIKE PROTEIN"/>
    <property type="match status" value="1"/>
</dbReference>
<dbReference type="SUPFAM" id="SSF47459">
    <property type="entry name" value="HLH, helix-loop-helix DNA-binding domain"/>
    <property type="match status" value="1"/>
</dbReference>
<keyword evidence="3" id="KW-0805">Transcription regulation</keyword>
<dbReference type="InterPro" id="IPR045843">
    <property type="entry name" value="IND-like"/>
</dbReference>
<dbReference type="AlphaFoldDB" id="A0A6V7NGV3"/>
<evidence type="ECO:0000256" key="5">
    <source>
        <dbReference type="ARBA" id="ARBA00023242"/>
    </source>
</evidence>
<evidence type="ECO:0000259" key="7">
    <source>
        <dbReference type="PROSITE" id="PS50888"/>
    </source>
</evidence>
<dbReference type="SMART" id="SM00353">
    <property type="entry name" value="HLH"/>
    <property type="match status" value="1"/>
</dbReference>
<dbReference type="Gene3D" id="4.10.280.10">
    <property type="entry name" value="Helix-loop-helix DNA-binding domain"/>
    <property type="match status" value="1"/>
</dbReference>
<dbReference type="Pfam" id="PF00010">
    <property type="entry name" value="HLH"/>
    <property type="match status" value="1"/>
</dbReference>
<dbReference type="PROSITE" id="PS50888">
    <property type="entry name" value="BHLH"/>
    <property type="match status" value="1"/>
</dbReference>
<sequence length="155" mass="17550">MMKQQTIQEERSCGRGSRVGSSRTRVKLSTDPQSVAARARRHRISDRFRTLRSLVPGGTKLDTVSMLDEAIHYVKFLEAQLWLLRQVELSLPADFAAAHMSGDFDNNHEFEMTQQLFCDSVQLQPPPPSLSPSLPPLPTCFIQGEEEMILDLMYS</sequence>
<keyword evidence="4" id="KW-0804">Transcription</keyword>
<evidence type="ECO:0000256" key="6">
    <source>
        <dbReference type="SAM" id="MobiDB-lite"/>
    </source>
</evidence>
<organism evidence="8">
    <name type="scientific">Ananas comosus var. bracteatus</name>
    <name type="common">red pineapple</name>
    <dbReference type="NCBI Taxonomy" id="296719"/>
    <lineage>
        <taxon>Eukaryota</taxon>
        <taxon>Viridiplantae</taxon>
        <taxon>Streptophyta</taxon>
        <taxon>Embryophyta</taxon>
        <taxon>Tracheophyta</taxon>
        <taxon>Spermatophyta</taxon>
        <taxon>Magnoliopsida</taxon>
        <taxon>Liliopsida</taxon>
        <taxon>Poales</taxon>
        <taxon>Bromeliaceae</taxon>
        <taxon>Bromelioideae</taxon>
        <taxon>Ananas</taxon>
    </lineage>
</organism>
<comment type="subcellular location">
    <subcellularLocation>
        <location evidence="1">Nucleus</location>
    </subcellularLocation>
</comment>
<protein>
    <recommendedName>
        <fullName evidence="7">BHLH domain-containing protein</fullName>
    </recommendedName>
</protein>
<feature type="domain" description="BHLH" evidence="7">
    <location>
        <begin position="28"/>
        <end position="77"/>
    </location>
</feature>
<comment type="similarity">
    <text evidence="2">Belongs to the bHLH protein family.</text>
</comment>
<evidence type="ECO:0000256" key="1">
    <source>
        <dbReference type="ARBA" id="ARBA00004123"/>
    </source>
</evidence>
<dbReference type="InterPro" id="IPR036638">
    <property type="entry name" value="HLH_DNA-bd_sf"/>
</dbReference>
<feature type="compositionally biased region" description="Low complexity" evidence="6">
    <location>
        <begin position="14"/>
        <end position="23"/>
    </location>
</feature>
<gene>
    <name evidence="8" type="ORF">CB5_LOCUS757</name>
</gene>
<accession>A0A6V7NGV3</accession>
<evidence type="ECO:0000256" key="4">
    <source>
        <dbReference type="ARBA" id="ARBA00023163"/>
    </source>
</evidence>
<name>A0A6V7NGV3_ANACO</name>